<feature type="compositionally biased region" description="Low complexity" evidence="1">
    <location>
        <begin position="762"/>
        <end position="783"/>
    </location>
</feature>
<protein>
    <submittedName>
        <fullName evidence="2">Uncharacterized protein</fullName>
    </submittedName>
</protein>
<gene>
    <name evidence="2" type="ORF">AM588_10011072</name>
</gene>
<dbReference type="GO" id="GO:0006355">
    <property type="term" value="P:regulation of DNA-templated transcription"/>
    <property type="evidence" value="ECO:0007669"/>
    <property type="project" value="TreeGrafter"/>
</dbReference>
<feature type="region of interest" description="Disordered" evidence="1">
    <location>
        <begin position="686"/>
        <end position="725"/>
    </location>
</feature>
<dbReference type="PANTHER" id="PTHR11139:SF1">
    <property type="entry name" value="TRANSFORMATION_TRANSCRIPTION DOMAIN-ASSOCIATED PROTEIN"/>
    <property type="match status" value="1"/>
</dbReference>
<evidence type="ECO:0000313" key="3">
    <source>
        <dbReference type="Proteomes" id="UP000054636"/>
    </source>
</evidence>
<dbReference type="GO" id="GO:0035267">
    <property type="term" value="C:NuA4 histone acetyltransferase complex"/>
    <property type="evidence" value="ECO:0007669"/>
    <property type="project" value="TreeGrafter"/>
</dbReference>
<comment type="caution">
    <text evidence="2">The sequence shown here is derived from an EMBL/GenBank/DDBJ whole genome shotgun (WGS) entry which is preliminary data.</text>
</comment>
<name>A0A0W8DG61_PHYNI</name>
<dbReference type="AlphaFoldDB" id="A0A0W8DG61"/>
<evidence type="ECO:0000313" key="2">
    <source>
        <dbReference type="EMBL" id="KUF95042.1"/>
    </source>
</evidence>
<dbReference type="InterPro" id="IPR016024">
    <property type="entry name" value="ARM-type_fold"/>
</dbReference>
<dbReference type="InterPro" id="IPR050517">
    <property type="entry name" value="DDR_Repair_Kinase"/>
</dbReference>
<dbReference type="InterPro" id="IPR046805">
    <property type="entry name" value="Tra1_ring"/>
</dbReference>
<dbReference type="Pfam" id="PF20206">
    <property type="entry name" value="Tra1_ring"/>
    <property type="match status" value="2"/>
</dbReference>
<dbReference type="PANTHER" id="PTHR11139">
    <property type="entry name" value="ATAXIA TELANGIECTASIA MUTATED ATM -RELATED"/>
    <property type="match status" value="1"/>
</dbReference>
<dbReference type="SUPFAM" id="SSF48371">
    <property type="entry name" value="ARM repeat"/>
    <property type="match status" value="1"/>
</dbReference>
<sequence length="860" mass="94529">MSSPYRIPLTRFLNRYASMTVSFFLKREHLVEVKYSSLFQQLIKVPEAAPLHAVIIGDGGAESVVEATFNAALKINASEVKGGVDVSSDAKMQAQIQLNAQKAAAQAVATAQAQGMTASAAEARGVQARAAYVVKAQAQVNAQQALKVQSQVQIQANAQKLHAQTLAAAQAQGLSLVQAQAKAQFASKDYIAKAQSHISSAAMQASLPNPAMSSLVTQQQAQQLQAQIQVNAQKVHAQALATAQARGLKPMQAQEEAKQAQATYVHRANAQAQAKIARAQSQGLASSLALGSNSAAVSGGPFASKAQQEALELHYQGLRLVRSISKLHPTWLASQTVIIDALRKLWRSSARVQRLVAQDRLPIKFHLESKLLIKCMITYSRAKPEDVQVLLDMVSVFLHRTPFDFSFLQTFYREEVAAKYTAANKRNLIRLFLRMLREPGASEELKVHAVQLLIMPVLTASFEDPGVDNIDVMDLDTVMWMLREILASKEYSPDAMQSLRIELLKLGTLLIQHMSKYVTDHRKEVIKFAWNHLKAHDLTSKLWAYVNVCRFISVYDTPPKIVLQVYVALLRTHEMDARFLVRKAFDILLPALPSRLPSNEFIKAIKWTKKIAYEEGHVLGQLVHIWFLIVRHPALFYPFRGQFVPLMVNSLNRLAIPPSSTPDNRRLAVNIVDLVISWEQTRQDRMAIRGASSTPKASTPRGDLKRSPSAMITASEKSPDDHAVKKRKVLTTGGTDTAEATVVNTQLSTKTEGSTSLQIQVPTQTSSSGSGQQQGQTAASPSSEANRVASNEDDFELSGAMVDLVINFAFRFALASADKQDTSRLAKTCGELFDKAFASGHLLLFAFPTLTSLSLSLRRL</sequence>
<organism evidence="2 3">
    <name type="scientific">Phytophthora nicotianae</name>
    <name type="common">Potato buckeye rot agent</name>
    <name type="synonym">Phytophthora parasitica</name>
    <dbReference type="NCBI Taxonomy" id="4792"/>
    <lineage>
        <taxon>Eukaryota</taxon>
        <taxon>Sar</taxon>
        <taxon>Stramenopiles</taxon>
        <taxon>Oomycota</taxon>
        <taxon>Peronosporomycetes</taxon>
        <taxon>Peronosporales</taxon>
        <taxon>Peronosporaceae</taxon>
        <taxon>Phytophthora</taxon>
    </lineage>
</organism>
<dbReference type="Proteomes" id="UP000054636">
    <property type="component" value="Unassembled WGS sequence"/>
</dbReference>
<feature type="compositionally biased region" description="Polar residues" evidence="1">
    <location>
        <begin position="742"/>
        <end position="761"/>
    </location>
</feature>
<reference evidence="2 3" key="1">
    <citation type="submission" date="2015-11" db="EMBL/GenBank/DDBJ databases">
        <title>Genomes and virulence difference between two physiological races of Phytophthora nicotianae.</title>
        <authorList>
            <person name="Liu H."/>
            <person name="Ma X."/>
            <person name="Yu H."/>
            <person name="Fang D."/>
            <person name="Li Y."/>
            <person name="Wang X."/>
            <person name="Wang W."/>
            <person name="Dong Y."/>
            <person name="Xiao B."/>
        </authorList>
    </citation>
    <scope>NUCLEOTIDE SEQUENCE [LARGE SCALE GENOMIC DNA]</scope>
    <source>
        <strain evidence="3">race 1</strain>
    </source>
</reference>
<proteinExistence type="predicted"/>
<dbReference type="EMBL" id="LNFP01000253">
    <property type="protein sequence ID" value="KUF95042.1"/>
    <property type="molecule type" value="Genomic_DNA"/>
</dbReference>
<dbReference type="GO" id="GO:0000124">
    <property type="term" value="C:SAGA complex"/>
    <property type="evidence" value="ECO:0007669"/>
    <property type="project" value="TreeGrafter"/>
</dbReference>
<evidence type="ECO:0000256" key="1">
    <source>
        <dbReference type="SAM" id="MobiDB-lite"/>
    </source>
</evidence>
<dbReference type="GO" id="GO:0006281">
    <property type="term" value="P:DNA repair"/>
    <property type="evidence" value="ECO:0007669"/>
    <property type="project" value="TreeGrafter"/>
</dbReference>
<dbReference type="GO" id="GO:0005634">
    <property type="term" value="C:nucleus"/>
    <property type="evidence" value="ECO:0007669"/>
    <property type="project" value="TreeGrafter"/>
</dbReference>
<accession>A0A0W8DG61</accession>
<feature type="region of interest" description="Disordered" evidence="1">
    <location>
        <begin position="741"/>
        <end position="791"/>
    </location>
</feature>